<dbReference type="EMBL" id="KZ293652">
    <property type="protein sequence ID" value="PBK95177.1"/>
    <property type="molecule type" value="Genomic_DNA"/>
</dbReference>
<dbReference type="Proteomes" id="UP000217790">
    <property type="component" value="Unassembled WGS sequence"/>
</dbReference>
<evidence type="ECO:0000313" key="1">
    <source>
        <dbReference type="EMBL" id="PBK95177.1"/>
    </source>
</evidence>
<accession>A0A2H3E1H2</accession>
<proteinExistence type="predicted"/>
<name>A0A2H3E1H2_ARMGA</name>
<reference evidence="2" key="1">
    <citation type="journal article" date="2017" name="Nat. Ecol. Evol.">
        <title>Genome expansion and lineage-specific genetic innovations in the forest pathogenic fungi Armillaria.</title>
        <authorList>
            <person name="Sipos G."/>
            <person name="Prasanna A.N."/>
            <person name="Walter M.C."/>
            <person name="O'Connor E."/>
            <person name="Balint B."/>
            <person name="Krizsan K."/>
            <person name="Kiss B."/>
            <person name="Hess J."/>
            <person name="Varga T."/>
            <person name="Slot J."/>
            <person name="Riley R."/>
            <person name="Boka B."/>
            <person name="Rigling D."/>
            <person name="Barry K."/>
            <person name="Lee J."/>
            <person name="Mihaltcheva S."/>
            <person name="LaButti K."/>
            <person name="Lipzen A."/>
            <person name="Waldron R."/>
            <person name="Moloney N.M."/>
            <person name="Sperisen C."/>
            <person name="Kredics L."/>
            <person name="Vagvoelgyi C."/>
            <person name="Patrignani A."/>
            <person name="Fitzpatrick D."/>
            <person name="Nagy I."/>
            <person name="Doyle S."/>
            <person name="Anderson J.B."/>
            <person name="Grigoriev I.V."/>
            <person name="Gueldener U."/>
            <person name="Muensterkoetter M."/>
            <person name="Nagy L.G."/>
        </authorList>
    </citation>
    <scope>NUCLEOTIDE SEQUENCE [LARGE SCALE GENOMIC DNA]</scope>
    <source>
        <strain evidence="2">Ar21-2</strain>
    </source>
</reference>
<evidence type="ECO:0000313" key="2">
    <source>
        <dbReference type="Proteomes" id="UP000217790"/>
    </source>
</evidence>
<dbReference type="Gene3D" id="2.10.10.20">
    <property type="entry name" value="Carbohydrate-binding module superfamily 5/12"/>
    <property type="match status" value="1"/>
</dbReference>
<gene>
    <name evidence="1" type="ORF">ARMGADRAFT_1011061</name>
</gene>
<protein>
    <submittedName>
        <fullName evidence="1">Uncharacterized protein</fullName>
    </submittedName>
</protein>
<keyword evidence="2" id="KW-1185">Reference proteome</keyword>
<dbReference type="OrthoDB" id="2936057at2759"/>
<dbReference type="InParanoid" id="A0A2H3E1H2"/>
<dbReference type="AlphaFoldDB" id="A0A2H3E1H2"/>
<sequence length="61" mass="7004">MPVNGGNIPERQWSPQTSWAVGDTCWYILSQNEISRYECLIAHVSTSNSQPWNNPHLWCSI</sequence>
<organism evidence="1 2">
    <name type="scientific">Armillaria gallica</name>
    <name type="common">Bulbous honey fungus</name>
    <name type="synonym">Armillaria bulbosa</name>
    <dbReference type="NCBI Taxonomy" id="47427"/>
    <lineage>
        <taxon>Eukaryota</taxon>
        <taxon>Fungi</taxon>
        <taxon>Dikarya</taxon>
        <taxon>Basidiomycota</taxon>
        <taxon>Agaricomycotina</taxon>
        <taxon>Agaricomycetes</taxon>
        <taxon>Agaricomycetidae</taxon>
        <taxon>Agaricales</taxon>
        <taxon>Marasmiineae</taxon>
        <taxon>Physalacriaceae</taxon>
        <taxon>Armillaria</taxon>
    </lineage>
</organism>